<accession>A0A2U1PZL7</accession>
<dbReference type="Gene3D" id="3.30.200.20">
    <property type="entry name" value="Phosphorylase Kinase, domain 1"/>
    <property type="match status" value="1"/>
</dbReference>
<keyword evidence="5" id="KW-0677">Repeat</keyword>
<evidence type="ECO:0000256" key="1">
    <source>
        <dbReference type="ARBA" id="ARBA00004479"/>
    </source>
</evidence>
<dbReference type="InterPro" id="IPR051824">
    <property type="entry name" value="LRR_Rcpt-Like_S/T_Kinase"/>
</dbReference>
<dbReference type="PANTHER" id="PTHR48006">
    <property type="entry name" value="LEUCINE-RICH REPEAT-CONTAINING PROTEIN DDB_G0281931-RELATED"/>
    <property type="match status" value="1"/>
</dbReference>
<dbReference type="PROSITE" id="PS50011">
    <property type="entry name" value="PROTEIN_KINASE_DOM"/>
    <property type="match status" value="1"/>
</dbReference>
<evidence type="ECO:0000259" key="12">
    <source>
        <dbReference type="PROSITE" id="PS50011"/>
    </source>
</evidence>
<dbReference type="Gene3D" id="1.10.510.10">
    <property type="entry name" value="Transferase(Phosphotransferase) domain 1"/>
    <property type="match status" value="1"/>
</dbReference>
<keyword evidence="6 10" id="KW-1133">Transmembrane helix</keyword>
<feature type="transmembrane region" description="Helical" evidence="10">
    <location>
        <begin position="395"/>
        <end position="419"/>
    </location>
</feature>
<evidence type="ECO:0000256" key="6">
    <source>
        <dbReference type="ARBA" id="ARBA00022989"/>
    </source>
</evidence>
<dbReference type="GO" id="GO:0005524">
    <property type="term" value="F:ATP binding"/>
    <property type="evidence" value="ECO:0007669"/>
    <property type="project" value="InterPro"/>
</dbReference>
<dbReference type="FunFam" id="3.80.10.10:FF:000041">
    <property type="entry name" value="LRR receptor-like serine/threonine-protein kinase ERECTA"/>
    <property type="match status" value="1"/>
</dbReference>
<keyword evidence="2" id="KW-0433">Leucine-rich repeat</keyword>
<evidence type="ECO:0000256" key="8">
    <source>
        <dbReference type="ARBA" id="ARBA00023170"/>
    </source>
</evidence>
<protein>
    <submittedName>
        <fullName evidence="13">Leucine-rich repeat protein kinase family protein</fullName>
    </submittedName>
</protein>
<evidence type="ECO:0000256" key="11">
    <source>
        <dbReference type="SAM" id="SignalP"/>
    </source>
</evidence>
<dbReference type="PROSITE" id="PS51450">
    <property type="entry name" value="LRR"/>
    <property type="match status" value="1"/>
</dbReference>
<dbReference type="Gene3D" id="3.80.10.10">
    <property type="entry name" value="Ribonuclease Inhibitor"/>
    <property type="match status" value="2"/>
</dbReference>
<dbReference type="GO" id="GO:0016020">
    <property type="term" value="C:membrane"/>
    <property type="evidence" value="ECO:0007669"/>
    <property type="project" value="UniProtKB-SubCell"/>
</dbReference>
<dbReference type="STRING" id="35608.A0A2U1PZL7"/>
<keyword evidence="14" id="KW-1185">Reference proteome</keyword>
<dbReference type="InterPro" id="IPR032675">
    <property type="entry name" value="LRR_dom_sf"/>
</dbReference>
<dbReference type="InterPro" id="IPR001611">
    <property type="entry name" value="Leu-rich_rpt"/>
</dbReference>
<comment type="subcellular location">
    <subcellularLocation>
        <location evidence="1">Membrane</location>
        <topology evidence="1">Single-pass type I membrane protein</topology>
    </subcellularLocation>
</comment>
<dbReference type="EMBL" id="PKPP01000567">
    <property type="protein sequence ID" value="PWA91155.1"/>
    <property type="molecule type" value="Genomic_DNA"/>
</dbReference>
<evidence type="ECO:0000256" key="4">
    <source>
        <dbReference type="ARBA" id="ARBA00022729"/>
    </source>
</evidence>
<dbReference type="InterPro" id="IPR000719">
    <property type="entry name" value="Prot_kinase_dom"/>
</dbReference>
<dbReference type="Pfam" id="PF00069">
    <property type="entry name" value="Pkinase"/>
    <property type="match status" value="1"/>
</dbReference>
<evidence type="ECO:0000256" key="10">
    <source>
        <dbReference type="SAM" id="Phobius"/>
    </source>
</evidence>
<keyword evidence="13" id="KW-0418">Kinase</keyword>
<evidence type="ECO:0000256" key="7">
    <source>
        <dbReference type="ARBA" id="ARBA00023136"/>
    </source>
</evidence>
<comment type="caution">
    <text evidence="13">The sequence shown here is derived from an EMBL/GenBank/DDBJ whole genome shotgun (WGS) entry which is preliminary data.</text>
</comment>
<keyword evidence="3 10" id="KW-0812">Transmembrane</keyword>
<keyword evidence="4 11" id="KW-0732">Signal</keyword>
<dbReference type="AlphaFoldDB" id="A0A2U1PZL7"/>
<feature type="chain" id="PRO_5015669159" evidence="11">
    <location>
        <begin position="25"/>
        <end position="785"/>
    </location>
</feature>
<evidence type="ECO:0000256" key="2">
    <source>
        <dbReference type="ARBA" id="ARBA00022614"/>
    </source>
</evidence>
<proteinExistence type="predicted"/>
<dbReference type="OrthoDB" id="676979at2759"/>
<dbReference type="FunFam" id="3.30.200.20:FF:000285">
    <property type="entry name" value="Putative inactive leucine-rich repeat receptor-like protein kinase"/>
    <property type="match status" value="1"/>
</dbReference>
<evidence type="ECO:0000256" key="3">
    <source>
        <dbReference type="ARBA" id="ARBA00022692"/>
    </source>
</evidence>
<feature type="domain" description="Protein kinase" evidence="12">
    <location>
        <begin position="484"/>
        <end position="759"/>
    </location>
</feature>
<keyword evidence="13" id="KW-0808">Transferase</keyword>
<dbReference type="InterPro" id="IPR011009">
    <property type="entry name" value="Kinase-like_dom_sf"/>
</dbReference>
<keyword evidence="9" id="KW-0325">Glycoprotein</keyword>
<feature type="signal peptide" evidence="11">
    <location>
        <begin position="1"/>
        <end position="24"/>
    </location>
</feature>
<dbReference type="InterPro" id="IPR055414">
    <property type="entry name" value="LRR_R13L4/SHOC2-like"/>
</dbReference>
<name>A0A2U1PZL7_ARTAN</name>
<evidence type="ECO:0000313" key="13">
    <source>
        <dbReference type="EMBL" id="PWA91155.1"/>
    </source>
</evidence>
<dbReference type="SUPFAM" id="SSF56112">
    <property type="entry name" value="Protein kinase-like (PK-like)"/>
    <property type="match status" value="1"/>
</dbReference>
<dbReference type="Proteomes" id="UP000245207">
    <property type="component" value="Unassembled WGS sequence"/>
</dbReference>
<dbReference type="GO" id="GO:0004672">
    <property type="term" value="F:protein kinase activity"/>
    <property type="evidence" value="ECO:0007669"/>
    <property type="project" value="InterPro"/>
</dbReference>
<organism evidence="13 14">
    <name type="scientific">Artemisia annua</name>
    <name type="common">Sweet wormwood</name>
    <dbReference type="NCBI Taxonomy" id="35608"/>
    <lineage>
        <taxon>Eukaryota</taxon>
        <taxon>Viridiplantae</taxon>
        <taxon>Streptophyta</taxon>
        <taxon>Embryophyta</taxon>
        <taxon>Tracheophyta</taxon>
        <taxon>Spermatophyta</taxon>
        <taxon>Magnoliopsida</taxon>
        <taxon>eudicotyledons</taxon>
        <taxon>Gunneridae</taxon>
        <taxon>Pentapetalae</taxon>
        <taxon>asterids</taxon>
        <taxon>campanulids</taxon>
        <taxon>Asterales</taxon>
        <taxon>Asteraceae</taxon>
        <taxon>Asteroideae</taxon>
        <taxon>Anthemideae</taxon>
        <taxon>Artemisiinae</taxon>
        <taxon>Artemisia</taxon>
    </lineage>
</organism>
<keyword evidence="8" id="KW-0675">Receptor</keyword>
<sequence>MVRTSYFSQISVVLLAILFARIRCSKPHNASQEQTLLSIQQLLYYPVVLSSWNNATDFCNTVQSSSVTVICYEDVVTQLHIINSDKAPPLPKDFSVDKLFTTLISLPSLKVLTMVSLGLWGKLPGTISNLSSLEILNLTSNHFYGSIPPEITSLTDLQSLVLDDNKFTGWIPNRVGFLSRLSVLSMKNNSLNGLLPKSLGSLVDLRVLILSHNNFTGQVPDLSSLSNLQVFEIEDNSLGPSFPRVTNRIISIVLRDNKFTAGLPEEIHSFYQLRKLDIALNRFVGPFPNSILSLPSITYLDIEGNKFTGMLFEDLSCNPKLQFVDLSANLLTGKLPSCLVSSVARNVVYDGNCLTVNDVNEVKVKSQNPVSFCRNQALAVGVIPRHHMSGKKSNVGLIFGIIGGVLGGIILVGVALFVFSHVYGKKMVKKPPPRVIAENGPGSYTSKLLSDARYVTRVMKLGSLGIPAYRTFLLEELEEATNGFDTSTFMGEGSHGQMYKGQLNDGSYIAIQCLKMKRNHSTQTLTSHIELISKLRHPHLISALGHCFEFYLDDSSVSRLFLVFEYVPNGTLRDWISGKYNGRTLSWSQRIAAAIGIVKGIQFLHTGIVPRLFSSNLKITDVLLDQNFVAKICCYNLTLLTEKIKKESGQSYLGRFKDPKRARMSNPEKVDVYDFGIILLEILVGKPLYTQKEVESVKEQFQTRMTQDDASIKNMIDPSVRTTCSDQSLTTMAEICSRCLVDDPAERPSVEDMLWNLHFATQVQDAWHSSDGSPISYSQPAITQK</sequence>
<evidence type="ECO:0000256" key="9">
    <source>
        <dbReference type="ARBA" id="ARBA00023180"/>
    </source>
</evidence>
<dbReference type="SUPFAM" id="SSF52058">
    <property type="entry name" value="L domain-like"/>
    <property type="match status" value="1"/>
</dbReference>
<dbReference type="FunFam" id="1.10.510.10:FF:000431">
    <property type="entry name" value="Putative inactive leucine-rich repeat receptor-like protein kinase"/>
    <property type="match status" value="1"/>
</dbReference>
<gene>
    <name evidence="13" type="ORF">CTI12_AA092230</name>
</gene>
<evidence type="ECO:0000256" key="5">
    <source>
        <dbReference type="ARBA" id="ARBA00022737"/>
    </source>
</evidence>
<dbReference type="Pfam" id="PF23598">
    <property type="entry name" value="LRR_14"/>
    <property type="match status" value="1"/>
</dbReference>
<dbReference type="PANTHER" id="PTHR48006:SF84">
    <property type="entry name" value="REPEAT TRANSMEMBRANE PROTEIN KINASE, PUTATIVE, EXPRESSED-RELATED"/>
    <property type="match status" value="1"/>
</dbReference>
<reference evidence="13 14" key="1">
    <citation type="journal article" date="2018" name="Mol. Plant">
        <title>The genome of Artemisia annua provides insight into the evolution of Asteraceae family and artemisinin biosynthesis.</title>
        <authorList>
            <person name="Shen Q."/>
            <person name="Zhang L."/>
            <person name="Liao Z."/>
            <person name="Wang S."/>
            <person name="Yan T."/>
            <person name="Shi P."/>
            <person name="Liu M."/>
            <person name="Fu X."/>
            <person name="Pan Q."/>
            <person name="Wang Y."/>
            <person name="Lv Z."/>
            <person name="Lu X."/>
            <person name="Zhang F."/>
            <person name="Jiang W."/>
            <person name="Ma Y."/>
            <person name="Chen M."/>
            <person name="Hao X."/>
            <person name="Li L."/>
            <person name="Tang Y."/>
            <person name="Lv G."/>
            <person name="Zhou Y."/>
            <person name="Sun X."/>
            <person name="Brodelius P.E."/>
            <person name="Rose J.K.C."/>
            <person name="Tang K."/>
        </authorList>
    </citation>
    <scope>NUCLEOTIDE SEQUENCE [LARGE SCALE GENOMIC DNA]</scope>
    <source>
        <strain evidence="14">cv. Huhao1</strain>
        <tissue evidence="13">Leaf</tissue>
    </source>
</reference>
<keyword evidence="7 10" id="KW-0472">Membrane</keyword>
<evidence type="ECO:0000313" key="14">
    <source>
        <dbReference type="Proteomes" id="UP000245207"/>
    </source>
</evidence>